<dbReference type="PANTHER" id="PTHR43194">
    <property type="entry name" value="HYDROLASE ALPHA/BETA FOLD FAMILY"/>
    <property type="match status" value="1"/>
</dbReference>
<dbReference type="Gene3D" id="3.40.50.1820">
    <property type="entry name" value="alpha/beta hydrolase"/>
    <property type="match status" value="1"/>
</dbReference>
<evidence type="ECO:0000313" key="2">
    <source>
        <dbReference type="EMBL" id="KEY64663.1"/>
    </source>
</evidence>
<dbReference type="SUPFAM" id="SSF53474">
    <property type="entry name" value="alpha/beta-Hydrolases"/>
    <property type="match status" value="1"/>
</dbReference>
<dbReference type="EMBL" id="KL648731">
    <property type="protein sequence ID" value="KEY64663.1"/>
    <property type="molecule type" value="Genomic_DNA"/>
</dbReference>
<organism evidence="2 3">
    <name type="scientific">Stachybotrys chartarum (strain CBS 109288 / IBT 7711)</name>
    <name type="common">Toxic black mold</name>
    <name type="synonym">Stilbospora chartarum</name>
    <dbReference type="NCBI Taxonomy" id="1280523"/>
    <lineage>
        <taxon>Eukaryota</taxon>
        <taxon>Fungi</taxon>
        <taxon>Dikarya</taxon>
        <taxon>Ascomycota</taxon>
        <taxon>Pezizomycotina</taxon>
        <taxon>Sordariomycetes</taxon>
        <taxon>Hypocreomycetidae</taxon>
        <taxon>Hypocreales</taxon>
        <taxon>Stachybotryaceae</taxon>
        <taxon>Stachybotrys</taxon>
    </lineage>
</organism>
<protein>
    <recommendedName>
        <fullName evidence="1">AB hydrolase-1 domain-containing protein</fullName>
    </recommendedName>
</protein>
<sequence>MPSITLSDSRKLSYALDTEPKDAPIVILSNSLAAPFTIWDHVVAALNKAGFRTLRYDQPGHGESSAPKGLDTTFPSMADDVHALLQQLQITKLYAWIGVSMGASTGFYFVTKYPGIVGKFIICDTISCSPRHAGTEDVFGPRVQNARTKGNMEDTVDGTMERWFGKDFIQNHPEEAQRVRKIMLRTTVDGFETCCHALCSDTFDLRPLFGKVGAAVNEAICIVGENDANLPQAMEEMRQKIEEGFKAAGKGNKVELKVIKKAGHVCFVDGLEQFLQVVLDVLKA</sequence>
<evidence type="ECO:0000313" key="3">
    <source>
        <dbReference type="Proteomes" id="UP000028045"/>
    </source>
</evidence>
<dbReference type="AlphaFoldDB" id="A0A084AH84"/>
<dbReference type="Pfam" id="PF00561">
    <property type="entry name" value="Abhydrolase_1"/>
    <property type="match status" value="1"/>
</dbReference>
<proteinExistence type="predicted"/>
<keyword evidence="3" id="KW-1185">Reference proteome</keyword>
<dbReference type="Proteomes" id="UP000028045">
    <property type="component" value="Unassembled WGS sequence"/>
</dbReference>
<dbReference type="PRINTS" id="PR00111">
    <property type="entry name" value="ABHYDROLASE"/>
</dbReference>
<dbReference type="HOGENOM" id="CLU_020336_50_3_1"/>
<name>A0A084AH84_STACB</name>
<gene>
    <name evidence="2" type="ORF">S7711_02863</name>
</gene>
<feature type="domain" description="AB hydrolase-1" evidence="1">
    <location>
        <begin position="24"/>
        <end position="134"/>
    </location>
</feature>
<reference evidence="2 3" key="1">
    <citation type="journal article" date="2014" name="BMC Genomics">
        <title>Comparative genome sequencing reveals chemotype-specific gene clusters in the toxigenic black mold Stachybotrys.</title>
        <authorList>
            <person name="Semeiks J."/>
            <person name="Borek D."/>
            <person name="Otwinowski Z."/>
            <person name="Grishin N.V."/>
        </authorList>
    </citation>
    <scope>NUCLEOTIDE SEQUENCE [LARGE SCALE GENOMIC DNA]</scope>
    <source>
        <strain evidence="3">CBS 109288 / IBT 7711</strain>
    </source>
</reference>
<dbReference type="PANTHER" id="PTHR43194:SF2">
    <property type="entry name" value="PEROXISOMAL MEMBRANE PROTEIN LPX1"/>
    <property type="match status" value="1"/>
</dbReference>
<dbReference type="InterPro" id="IPR029058">
    <property type="entry name" value="AB_hydrolase_fold"/>
</dbReference>
<dbReference type="InterPro" id="IPR050228">
    <property type="entry name" value="Carboxylesterase_BioH"/>
</dbReference>
<evidence type="ECO:0000259" key="1">
    <source>
        <dbReference type="Pfam" id="PF00561"/>
    </source>
</evidence>
<dbReference type="OrthoDB" id="2851338at2759"/>
<dbReference type="InterPro" id="IPR000073">
    <property type="entry name" value="AB_hydrolase_1"/>
</dbReference>
<accession>A0A084AH84</accession>